<comment type="caution">
    <text evidence="2">The sequence shown here is derived from an EMBL/GenBank/DDBJ whole genome shotgun (WGS) entry which is preliminary data.</text>
</comment>
<reference evidence="3" key="1">
    <citation type="submission" date="2018-04" db="EMBL/GenBank/DDBJ databases">
        <authorList>
            <person name="Cornet L."/>
        </authorList>
    </citation>
    <scope>NUCLEOTIDE SEQUENCE [LARGE SCALE GENOMIC DNA]</scope>
</reference>
<feature type="chain" id="PRO_5015921688" description="PEP-CTERM sorting domain-containing protein" evidence="1">
    <location>
        <begin position="29"/>
        <end position="284"/>
    </location>
</feature>
<dbReference type="NCBIfam" id="TIGR02595">
    <property type="entry name" value="PEP_CTERM"/>
    <property type="match status" value="1"/>
</dbReference>
<sequence length="284" mass="30202">MKRWLATTTSTLGLAATLVAGGTLQAAAAPNPERVTLTSGNSVYQADLLRFSPDQSWLVDGVETLFTDLYFLNLGNQPQRNLRLEDLQLVGASQPASDQFSATFSTFGANLNFSLDSVLLGGASGSDRATRQETVTLTNAGTDWLDVTLFKYIDFDLQFDSPFDDDSGVFAGNTFTQTDPSGAMATLTVDQAPTAVQFGSYGPLLAELYNSPATNLQNSPGPLENTDITAAFQFDRRLAPGEAVVFKFVLDVQGRAKAKAVPEPGTAFALGVVAAGLALLRRRG</sequence>
<dbReference type="InterPro" id="IPR013424">
    <property type="entry name" value="Ice-binding_C"/>
</dbReference>
<dbReference type="Proteomes" id="UP000249081">
    <property type="component" value="Unassembled WGS sequence"/>
</dbReference>
<name>A0A2W4XYZ3_9CYAN</name>
<gene>
    <name evidence="2" type="ORF">DCF17_12690</name>
</gene>
<protein>
    <recommendedName>
        <fullName evidence="4">PEP-CTERM sorting domain-containing protein</fullName>
    </recommendedName>
</protein>
<accession>A0A2W4XYZ3</accession>
<proteinExistence type="predicted"/>
<evidence type="ECO:0000256" key="1">
    <source>
        <dbReference type="SAM" id="SignalP"/>
    </source>
</evidence>
<evidence type="ECO:0000313" key="2">
    <source>
        <dbReference type="EMBL" id="PZO39905.1"/>
    </source>
</evidence>
<reference evidence="2 3" key="2">
    <citation type="submission" date="2018-06" db="EMBL/GenBank/DDBJ databases">
        <title>Metagenomic assembly of (sub)arctic Cyanobacteria and their associated microbiome from non-axenic cultures.</title>
        <authorList>
            <person name="Baurain D."/>
        </authorList>
    </citation>
    <scope>NUCLEOTIDE SEQUENCE [LARGE SCALE GENOMIC DNA]</scope>
    <source>
        <strain evidence="2">ULC041bin1</strain>
    </source>
</reference>
<keyword evidence="1" id="KW-0732">Signal</keyword>
<evidence type="ECO:0000313" key="3">
    <source>
        <dbReference type="Proteomes" id="UP000249081"/>
    </source>
</evidence>
<dbReference type="EMBL" id="QBMN01000082">
    <property type="protein sequence ID" value="PZO39905.1"/>
    <property type="molecule type" value="Genomic_DNA"/>
</dbReference>
<dbReference type="AlphaFoldDB" id="A0A2W4XYZ3"/>
<feature type="signal peptide" evidence="1">
    <location>
        <begin position="1"/>
        <end position="28"/>
    </location>
</feature>
<organism evidence="2 3">
    <name type="scientific">Shackletoniella antarctica</name>
    <dbReference type="NCBI Taxonomy" id="268115"/>
    <lineage>
        <taxon>Bacteria</taxon>
        <taxon>Bacillati</taxon>
        <taxon>Cyanobacteriota</taxon>
        <taxon>Cyanophyceae</taxon>
        <taxon>Oculatellales</taxon>
        <taxon>Oculatellaceae</taxon>
        <taxon>Shackletoniella</taxon>
    </lineage>
</organism>
<evidence type="ECO:0008006" key="4">
    <source>
        <dbReference type="Google" id="ProtNLM"/>
    </source>
</evidence>